<feature type="domain" description="GmrSD restriction endonucleases N-terminal" evidence="1">
    <location>
        <begin position="11"/>
        <end position="217"/>
    </location>
</feature>
<organism evidence="2 3">
    <name type="scientific">Terribacillus aidingensis</name>
    <dbReference type="NCBI Taxonomy" id="586416"/>
    <lineage>
        <taxon>Bacteria</taxon>
        <taxon>Bacillati</taxon>
        <taxon>Bacillota</taxon>
        <taxon>Bacilli</taxon>
        <taxon>Bacillales</taxon>
        <taxon>Bacillaceae</taxon>
        <taxon>Terribacillus</taxon>
    </lineage>
</organism>
<gene>
    <name evidence="2" type="ORF">SAMN05421503_0278</name>
</gene>
<dbReference type="InterPro" id="IPR004919">
    <property type="entry name" value="GmrSD_N"/>
</dbReference>
<evidence type="ECO:0000259" key="1">
    <source>
        <dbReference type="Pfam" id="PF03235"/>
    </source>
</evidence>
<evidence type="ECO:0000313" key="3">
    <source>
        <dbReference type="Proteomes" id="UP000219356"/>
    </source>
</evidence>
<proteinExistence type="predicted"/>
<keyword evidence="3" id="KW-1185">Reference proteome</keyword>
<sequence length="539" mass="62746">MIQPEPQSTGLSSLLNDIESGRIKIPQFQRQYVWERKAAAQLLDSIAKGFPIGTFILWETQEELRSIRNIGNHNLPETPTGHVAQYILDGQQRITSLYTCFKGLKISRNSKVEDFAQIYVDLEASEDEDIVTLNYEEENPKRYVAITDLLYGKMSVLVRQYSEEGLDKIDLYKERFKSYQFSLVILKNASLDVATDVFTRLNVGGKTLTLFEVMVAKTYDSSQDFDLSEKFDQLIEEIGEDFKTISSSTILQVISLILKKDCTRKQILRLEKQMFIDTWESVTVAIKKAIDYFKNYYGIPVSKILPYDALIVPFAYFFYYHPDRPLDQKREYLQDFFWRVSLTERYSSGVETKLGKDIRRIETILNGDLPSYDFEVNISTDRIIDQGWFSISRSFIKAILCLYASKGPRSFADNSRVHIDNAWLQIATSKNYHHFFPKAYLKSRNEDEFYINHILNITIVDDYLNKRVIRAKAPSIYMSDFKKKNSNLDETMSTHFIDPDTFGVWDDDYDLFFSKRAETISDELRGKLIIKEKTHPEKA</sequence>
<dbReference type="PANTHER" id="PTHR37292:SF2">
    <property type="entry name" value="DUF262 DOMAIN-CONTAINING PROTEIN"/>
    <property type="match status" value="1"/>
</dbReference>
<dbReference type="Proteomes" id="UP000219356">
    <property type="component" value="Unassembled WGS sequence"/>
</dbReference>
<dbReference type="OrthoDB" id="9798761at2"/>
<dbReference type="RefSeq" id="WP_097038544.1">
    <property type="nucleotide sequence ID" value="NZ_OBEK01000001.1"/>
</dbReference>
<dbReference type="EMBL" id="OBEK01000001">
    <property type="protein sequence ID" value="SNZ03112.1"/>
    <property type="molecule type" value="Genomic_DNA"/>
</dbReference>
<dbReference type="PANTHER" id="PTHR37292">
    <property type="entry name" value="VNG6097C"/>
    <property type="match status" value="1"/>
</dbReference>
<evidence type="ECO:0000313" key="2">
    <source>
        <dbReference type="EMBL" id="SNZ03112.1"/>
    </source>
</evidence>
<dbReference type="AlphaFoldDB" id="A0A285N0Z2"/>
<dbReference type="Pfam" id="PF03235">
    <property type="entry name" value="GmrSD_N"/>
    <property type="match status" value="1"/>
</dbReference>
<name>A0A285N0Z2_9BACI</name>
<accession>A0A285N0Z2</accession>
<protein>
    <recommendedName>
        <fullName evidence="1">GmrSD restriction endonucleases N-terminal domain-containing protein</fullName>
    </recommendedName>
</protein>
<reference evidence="3" key="1">
    <citation type="submission" date="2017-09" db="EMBL/GenBank/DDBJ databases">
        <authorList>
            <person name="Varghese N."/>
            <person name="Submissions S."/>
        </authorList>
    </citation>
    <scope>NUCLEOTIDE SEQUENCE [LARGE SCALE GENOMIC DNA]</scope>
    <source>
        <strain evidence="3">CGMCC 1.8913</strain>
    </source>
</reference>